<organism evidence="6 7">
    <name type="scientific">Cryomyces minteri</name>
    <dbReference type="NCBI Taxonomy" id="331657"/>
    <lineage>
        <taxon>Eukaryota</taxon>
        <taxon>Fungi</taxon>
        <taxon>Dikarya</taxon>
        <taxon>Ascomycota</taxon>
        <taxon>Pezizomycotina</taxon>
        <taxon>Dothideomycetes</taxon>
        <taxon>Dothideomycetes incertae sedis</taxon>
        <taxon>Cryomyces</taxon>
    </lineage>
</organism>
<feature type="compositionally biased region" description="Basic and acidic residues" evidence="4">
    <location>
        <begin position="420"/>
        <end position="437"/>
    </location>
</feature>
<evidence type="ECO:0000256" key="3">
    <source>
        <dbReference type="PROSITE-ProRule" id="PRU00339"/>
    </source>
</evidence>
<name>A0A4U0VEA8_9PEZI</name>
<reference evidence="6 7" key="1">
    <citation type="submission" date="2017-03" db="EMBL/GenBank/DDBJ databases">
        <title>Genomes of endolithic fungi from Antarctica.</title>
        <authorList>
            <person name="Coleine C."/>
            <person name="Masonjones S."/>
            <person name="Stajich J.E."/>
        </authorList>
    </citation>
    <scope>NUCLEOTIDE SEQUENCE [LARGE SCALE GENOMIC DNA]</scope>
    <source>
        <strain evidence="6 7">CCFEE 5187</strain>
    </source>
</reference>
<comment type="caution">
    <text evidence="6">The sequence shown here is derived from an EMBL/GenBank/DDBJ whole genome shotgun (WGS) entry which is preliminary data.</text>
</comment>
<dbReference type="PANTHER" id="PTHR44200">
    <property type="entry name" value="DNAJ HOMOLOG SUBFAMILY C MEMBER 7"/>
    <property type="match status" value="1"/>
</dbReference>
<feature type="repeat" description="TPR" evidence="3">
    <location>
        <begin position="548"/>
        <end position="581"/>
    </location>
</feature>
<feature type="region of interest" description="Disordered" evidence="4">
    <location>
        <begin position="363"/>
        <end position="516"/>
    </location>
</feature>
<feature type="domain" description="AB hydrolase-1" evidence="5">
    <location>
        <begin position="19"/>
        <end position="256"/>
    </location>
</feature>
<keyword evidence="1" id="KW-0677">Repeat</keyword>
<feature type="repeat" description="TPR" evidence="3">
    <location>
        <begin position="699"/>
        <end position="732"/>
    </location>
</feature>
<evidence type="ECO:0000313" key="6">
    <source>
        <dbReference type="EMBL" id="TKA47012.1"/>
    </source>
</evidence>
<dbReference type="InterPro" id="IPR013105">
    <property type="entry name" value="TPR_2"/>
</dbReference>
<dbReference type="InterPro" id="IPR052758">
    <property type="entry name" value="SRC_co-chaperone"/>
</dbReference>
<evidence type="ECO:0000256" key="1">
    <source>
        <dbReference type="ARBA" id="ARBA00022737"/>
    </source>
</evidence>
<dbReference type="Pfam" id="PF07719">
    <property type="entry name" value="TPR_2"/>
    <property type="match status" value="1"/>
</dbReference>
<dbReference type="Pfam" id="PF00561">
    <property type="entry name" value="Abhydrolase_1"/>
    <property type="match status" value="1"/>
</dbReference>
<gene>
    <name evidence="6" type="ORF">B0A49_12956</name>
</gene>
<feature type="repeat" description="TPR" evidence="3">
    <location>
        <begin position="514"/>
        <end position="547"/>
    </location>
</feature>
<dbReference type="SUPFAM" id="SSF53474">
    <property type="entry name" value="alpha/beta-Hydrolases"/>
    <property type="match status" value="1"/>
</dbReference>
<accession>A0A4U0VEA8</accession>
<dbReference type="InterPro" id="IPR019734">
    <property type="entry name" value="TPR_rpt"/>
</dbReference>
<keyword evidence="7" id="KW-1185">Reference proteome</keyword>
<dbReference type="Gene3D" id="3.40.50.1820">
    <property type="entry name" value="alpha/beta hydrolase"/>
    <property type="match status" value="1"/>
</dbReference>
<dbReference type="InterPro" id="IPR000073">
    <property type="entry name" value="AB_hydrolase_1"/>
</dbReference>
<dbReference type="PROSITE" id="PS50005">
    <property type="entry name" value="TPR"/>
    <property type="match status" value="3"/>
</dbReference>
<protein>
    <recommendedName>
        <fullName evidence="5">AB hydrolase-1 domain-containing protein</fullName>
    </recommendedName>
</protein>
<dbReference type="Proteomes" id="UP000308768">
    <property type="component" value="Unassembled WGS sequence"/>
</dbReference>
<evidence type="ECO:0000256" key="4">
    <source>
        <dbReference type="SAM" id="MobiDB-lite"/>
    </source>
</evidence>
<feature type="compositionally biased region" description="Pro residues" evidence="4">
    <location>
        <begin position="491"/>
        <end position="512"/>
    </location>
</feature>
<dbReference type="OrthoDB" id="19657at2759"/>
<dbReference type="SMART" id="SM00028">
    <property type="entry name" value="TPR"/>
    <property type="match status" value="3"/>
</dbReference>
<dbReference type="EMBL" id="NAJN01002900">
    <property type="protein sequence ID" value="TKA47012.1"/>
    <property type="molecule type" value="Genomic_DNA"/>
</dbReference>
<dbReference type="PROSITE" id="PS50293">
    <property type="entry name" value="TPR_REGION"/>
    <property type="match status" value="1"/>
</dbReference>
<evidence type="ECO:0000313" key="7">
    <source>
        <dbReference type="Proteomes" id="UP000308768"/>
    </source>
</evidence>
<dbReference type="InterPro" id="IPR029058">
    <property type="entry name" value="AB_hydrolase_fold"/>
</dbReference>
<dbReference type="SUPFAM" id="SSF48452">
    <property type="entry name" value="TPR-like"/>
    <property type="match status" value="1"/>
</dbReference>
<evidence type="ECO:0000256" key="2">
    <source>
        <dbReference type="ARBA" id="ARBA00022803"/>
    </source>
</evidence>
<sequence>MGLGGLKTAWQRQTKDFGHTQGDKYTSLIFDNRGIGESDKPLMRYSTSEMAKDTVELLDHLEWTSSRQLHVIGISMGGMISQELALLIPCRIASLSLISTAPRLIRTIPFAENLRNRINLFMPKPLDTQIANVKRELYTAVWLAKPDETEYTVQPFPTNGDRFAAGEIAKRQDPEAFNRRGFVAQAVAAGWHHKSAVQLKELGDRVGRGRIQVVHGTEDRMITLLHGEVLLRELGGTEAGVTKAFYEGQGHVIPIEERNEFRELVERMVRKTEGSGKEDVELIVQDPLSEAAERSGAEFWMNKRTWHFAAVRARDRSFWKLKKPSGILVYRLAWKFHCNYPFICKSGTKGRGLTSMVLPNFFTKSSSKKKNPDSKDPEAETPSSEKRTASKVVRDRDRDRDRRPPSTRSSKNHRRSPPSRYDHDSHPLNLPPDERKRLSAVRAMSDQPTPMDTDQDGRASSAPSSPVPDAPGAFPTMNGANGTKEEEENHAPPPPPHKTPTSPPPQPAPPVVDPEACKATGNKFFKAKEYEKAIKEYTKAIEADPKTPTYRSNRAAALMSANRFSEALEDARAAVDMEPDNKKSLLRLARVYTSLGQPQEALNVYARILPPVSAADTAAAKSMQQHVQQAEEQLRTGASGSLALHALDQAEKGLGPRVDTPRRWKLMKGEAYLKMGNVNALGDAQNVAMSILRSNNQDPEALVLRGRALYAQGDNEKAIQHFRQALSCDPDFKDAVKYLRMVQKLDRMKEEGNALFKSGKYQQA</sequence>
<dbReference type="Gene3D" id="1.25.40.10">
    <property type="entry name" value="Tetratricopeptide repeat domain"/>
    <property type="match status" value="1"/>
</dbReference>
<dbReference type="PANTHER" id="PTHR44200:SF1">
    <property type="entry name" value="DNAJ HOMOLOG SUBFAMILY C MEMBER 7"/>
    <property type="match status" value="1"/>
</dbReference>
<evidence type="ECO:0000259" key="5">
    <source>
        <dbReference type="Pfam" id="PF00561"/>
    </source>
</evidence>
<proteinExistence type="predicted"/>
<feature type="compositionally biased region" description="Basic and acidic residues" evidence="4">
    <location>
        <begin position="370"/>
        <end position="404"/>
    </location>
</feature>
<keyword evidence="2 3" id="KW-0802">TPR repeat</keyword>
<dbReference type="InterPro" id="IPR011990">
    <property type="entry name" value="TPR-like_helical_dom_sf"/>
</dbReference>
<dbReference type="AlphaFoldDB" id="A0A4U0VEA8"/>
<dbReference type="Pfam" id="PF13181">
    <property type="entry name" value="TPR_8"/>
    <property type="match status" value="1"/>
</dbReference>
<dbReference type="Pfam" id="PF14559">
    <property type="entry name" value="TPR_19"/>
    <property type="match status" value="1"/>
</dbReference>
<feature type="non-terminal residue" evidence="6">
    <location>
        <position position="764"/>
    </location>
</feature>
<dbReference type="STRING" id="331657.A0A4U0VEA8"/>